<dbReference type="GO" id="GO:0005886">
    <property type="term" value="C:plasma membrane"/>
    <property type="evidence" value="ECO:0007669"/>
    <property type="project" value="UniProtKB-SubCell"/>
</dbReference>
<evidence type="ECO:0000256" key="4">
    <source>
        <dbReference type="ARBA" id="ARBA00023065"/>
    </source>
</evidence>
<sequence>MRANSQSSTDAARERFEPVLRAAGESADALGTELFAVVDVLDSSAGLRRALTDPSREGQDKAQVMTDVFGGKVSSDSEDLLAGLARARWSTDRDIADAIEVLGTDAVLASAEAAGTLLDVETQIFSVIRLLAANRELRLALSDKSRSIEDRAGLLENVAGGRVASQTGLLLQRALGNRRAPTLTAGLVRLNEAAAARRQQLVATVTAAVPLNQGQRDRLSDILHRAYGRGVQLNVAVDPNVVGGVRIQIGDEVVDATTLSRLDEARRRLAG</sequence>
<dbReference type="PRINTS" id="PR00125">
    <property type="entry name" value="ATPASEDELTA"/>
</dbReference>
<comment type="function">
    <text evidence="8">This protein is part of the stalk that links CF(0) to CF(1). It either transmits conformational changes from CF(0) to CF(1) or is implicated in proton conduction.</text>
</comment>
<dbReference type="GO" id="GO:0046933">
    <property type="term" value="F:proton-transporting ATP synthase activity, rotational mechanism"/>
    <property type="evidence" value="ECO:0007669"/>
    <property type="project" value="UniProtKB-UniRule"/>
</dbReference>
<keyword evidence="4 8" id="KW-0406">Ion transport</keyword>
<dbReference type="InterPro" id="IPR000711">
    <property type="entry name" value="ATPase_OSCP/dsu"/>
</dbReference>
<name>A0A1H5NEA1_9MICO</name>
<evidence type="ECO:0000256" key="3">
    <source>
        <dbReference type="ARBA" id="ARBA00022781"/>
    </source>
</evidence>
<dbReference type="RefSeq" id="WP_089775419.1">
    <property type="nucleotide sequence ID" value="NZ_FNTX01000002.1"/>
</dbReference>
<keyword evidence="6 8" id="KW-0139">CF(1)</keyword>
<dbReference type="OrthoDB" id="5242917at2"/>
<dbReference type="Pfam" id="PF00213">
    <property type="entry name" value="OSCP"/>
    <property type="match status" value="1"/>
</dbReference>
<reference evidence="10" key="1">
    <citation type="submission" date="2016-10" db="EMBL/GenBank/DDBJ databases">
        <authorList>
            <person name="Varghese N."/>
            <person name="Submissions S."/>
        </authorList>
    </citation>
    <scope>NUCLEOTIDE SEQUENCE [LARGE SCALE GENOMIC DNA]</scope>
    <source>
        <strain evidence="10">DSM 21368</strain>
    </source>
</reference>
<evidence type="ECO:0000256" key="8">
    <source>
        <dbReference type="HAMAP-Rule" id="MF_01416"/>
    </source>
</evidence>
<dbReference type="AlphaFoldDB" id="A0A1H5NEA1"/>
<keyword evidence="7 8" id="KW-0066">ATP synthesis</keyword>
<comment type="function">
    <text evidence="8">F(1)F(0) ATP synthase produces ATP from ADP in the presence of a proton or sodium gradient. F-type ATPases consist of two structural domains, F(1) containing the extramembraneous catalytic core and F(0) containing the membrane proton channel, linked together by a central stalk and a peripheral stalk. During catalysis, ATP synthesis in the catalytic domain of F(1) is coupled via a rotary mechanism of the central stalk subunits to proton translocation.</text>
</comment>
<dbReference type="HAMAP" id="MF_01416">
    <property type="entry name" value="ATP_synth_delta_bact"/>
    <property type="match status" value="1"/>
</dbReference>
<keyword evidence="3 8" id="KW-0375">Hydrogen ion transport</keyword>
<dbReference type="NCBIfam" id="TIGR01145">
    <property type="entry name" value="ATP_synt_delta"/>
    <property type="match status" value="1"/>
</dbReference>
<evidence type="ECO:0000256" key="7">
    <source>
        <dbReference type="ARBA" id="ARBA00023310"/>
    </source>
</evidence>
<comment type="subcellular location">
    <subcellularLocation>
        <location evidence="8">Cell membrane</location>
        <topology evidence="8">Peripheral membrane protein</topology>
    </subcellularLocation>
    <subcellularLocation>
        <location evidence="1">Membrane</location>
    </subcellularLocation>
</comment>
<evidence type="ECO:0000313" key="9">
    <source>
        <dbReference type="EMBL" id="SEE99876.1"/>
    </source>
</evidence>
<evidence type="ECO:0000313" key="10">
    <source>
        <dbReference type="Proteomes" id="UP000199220"/>
    </source>
</evidence>
<dbReference type="InterPro" id="IPR020781">
    <property type="entry name" value="ATPase_OSCP/d_CS"/>
</dbReference>
<proteinExistence type="inferred from homology"/>
<dbReference type="Proteomes" id="UP000199220">
    <property type="component" value="Unassembled WGS sequence"/>
</dbReference>
<dbReference type="EMBL" id="FNTX01000002">
    <property type="protein sequence ID" value="SEE99876.1"/>
    <property type="molecule type" value="Genomic_DNA"/>
</dbReference>
<gene>
    <name evidence="8" type="primary">atpH</name>
    <name evidence="9" type="ORF">SAMN04488554_4247</name>
</gene>
<dbReference type="NCBIfam" id="NF009967">
    <property type="entry name" value="PRK13430.1"/>
    <property type="match status" value="1"/>
</dbReference>
<keyword evidence="10" id="KW-1185">Reference proteome</keyword>
<evidence type="ECO:0000256" key="6">
    <source>
        <dbReference type="ARBA" id="ARBA00023196"/>
    </source>
</evidence>
<accession>A0A1H5NEA1</accession>
<keyword evidence="8" id="KW-1003">Cell membrane</keyword>
<dbReference type="PROSITE" id="PS00389">
    <property type="entry name" value="ATPASE_DELTA"/>
    <property type="match status" value="1"/>
</dbReference>
<comment type="similarity">
    <text evidence="8">Belongs to the ATPase delta chain family.</text>
</comment>
<evidence type="ECO:0000256" key="5">
    <source>
        <dbReference type="ARBA" id="ARBA00023136"/>
    </source>
</evidence>
<keyword evidence="5 8" id="KW-0472">Membrane</keyword>
<keyword evidence="2 8" id="KW-0813">Transport</keyword>
<evidence type="ECO:0000256" key="2">
    <source>
        <dbReference type="ARBA" id="ARBA00022448"/>
    </source>
</evidence>
<evidence type="ECO:0000256" key="1">
    <source>
        <dbReference type="ARBA" id="ARBA00004370"/>
    </source>
</evidence>
<dbReference type="GO" id="GO:0045259">
    <property type="term" value="C:proton-transporting ATP synthase complex"/>
    <property type="evidence" value="ECO:0007669"/>
    <property type="project" value="UniProtKB-KW"/>
</dbReference>
<organism evidence="9 10">
    <name type="scientific">Ruania alba</name>
    <dbReference type="NCBI Taxonomy" id="648782"/>
    <lineage>
        <taxon>Bacteria</taxon>
        <taxon>Bacillati</taxon>
        <taxon>Actinomycetota</taxon>
        <taxon>Actinomycetes</taxon>
        <taxon>Micrococcales</taxon>
        <taxon>Ruaniaceae</taxon>
        <taxon>Ruania</taxon>
    </lineage>
</organism>
<dbReference type="PANTHER" id="PTHR11910">
    <property type="entry name" value="ATP SYNTHASE DELTA CHAIN"/>
    <property type="match status" value="1"/>
</dbReference>
<protein>
    <recommendedName>
        <fullName evidence="8">ATP synthase subunit delta</fullName>
    </recommendedName>
    <alternativeName>
        <fullName evidence="8">ATP synthase F(1) sector subunit delta</fullName>
    </alternativeName>
    <alternativeName>
        <fullName evidence="8">F-type ATPase subunit delta</fullName>
        <shortName evidence="8">F-ATPase subunit delta</shortName>
    </alternativeName>
</protein>
<dbReference type="STRING" id="648782.SAMN04488554_4247"/>